<dbReference type="EMBL" id="SOSA01000377">
    <property type="protein sequence ID" value="THC91870.1"/>
    <property type="molecule type" value="Genomic_DNA"/>
</dbReference>
<organism evidence="2 3">
    <name type="scientific">Aspergillus tanneri</name>
    <dbReference type="NCBI Taxonomy" id="1220188"/>
    <lineage>
        <taxon>Eukaryota</taxon>
        <taxon>Fungi</taxon>
        <taxon>Dikarya</taxon>
        <taxon>Ascomycota</taxon>
        <taxon>Pezizomycotina</taxon>
        <taxon>Eurotiomycetes</taxon>
        <taxon>Eurotiomycetidae</taxon>
        <taxon>Eurotiales</taxon>
        <taxon>Aspergillaceae</taxon>
        <taxon>Aspergillus</taxon>
        <taxon>Aspergillus subgen. Circumdati</taxon>
    </lineage>
</organism>
<dbReference type="AlphaFoldDB" id="A0A4S3JA23"/>
<feature type="compositionally biased region" description="Basic residues" evidence="1">
    <location>
        <begin position="90"/>
        <end position="103"/>
    </location>
</feature>
<accession>A0A4S3JA23</accession>
<name>A0A4S3JA23_9EURO</name>
<dbReference type="VEuPathDB" id="FungiDB:EYZ11_008670"/>
<dbReference type="Proteomes" id="UP000308092">
    <property type="component" value="Unassembled WGS sequence"/>
</dbReference>
<gene>
    <name evidence="2" type="ORF">EYZ11_008670</name>
</gene>
<proteinExistence type="predicted"/>
<evidence type="ECO:0000313" key="2">
    <source>
        <dbReference type="EMBL" id="THC91870.1"/>
    </source>
</evidence>
<feature type="compositionally biased region" description="Basic and acidic residues" evidence="1">
    <location>
        <begin position="69"/>
        <end position="89"/>
    </location>
</feature>
<reference evidence="2 3" key="1">
    <citation type="submission" date="2019-03" db="EMBL/GenBank/DDBJ databases">
        <title>The genome sequence of a newly discovered highly antifungal drug resistant Aspergillus species, Aspergillus tanneri NIH 1004.</title>
        <authorList>
            <person name="Mounaud S."/>
            <person name="Singh I."/>
            <person name="Joardar V."/>
            <person name="Pakala S."/>
            <person name="Pakala S."/>
            <person name="Venepally P."/>
            <person name="Hoover J."/>
            <person name="Nierman W."/>
            <person name="Chung J."/>
            <person name="Losada L."/>
        </authorList>
    </citation>
    <scope>NUCLEOTIDE SEQUENCE [LARGE SCALE GENOMIC DNA]</scope>
    <source>
        <strain evidence="2 3">NIH1004</strain>
    </source>
</reference>
<evidence type="ECO:0000256" key="1">
    <source>
        <dbReference type="SAM" id="MobiDB-lite"/>
    </source>
</evidence>
<feature type="region of interest" description="Disordered" evidence="1">
    <location>
        <begin position="67"/>
        <end position="111"/>
    </location>
</feature>
<comment type="caution">
    <text evidence="2">The sequence shown here is derived from an EMBL/GenBank/DDBJ whole genome shotgun (WGS) entry which is preliminary data.</text>
</comment>
<keyword evidence="3" id="KW-1185">Reference proteome</keyword>
<protein>
    <submittedName>
        <fullName evidence="2">Uncharacterized protein</fullName>
    </submittedName>
</protein>
<evidence type="ECO:0000313" key="3">
    <source>
        <dbReference type="Proteomes" id="UP000308092"/>
    </source>
</evidence>
<sequence length="111" mass="12213">MELKPDHSGEKEPAVPKVPKAGAVILDGYFNLRHVDIGNWCGMIPLNDLPGLPEGVESGTSISIYLGEPNHRVSHTETTDVETRPEYTGHHSHVLGARQKRKLESHQVTIS</sequence>